<feature type="non-terminal residue" evidence="1">
    <location>
        <position position="125"/>
    </location>
</feature>
<evidence type="ECO:0000313" key="1">
    <source>
        <dbReference type="EMBL" id="KKL08773.1"/>
    </source>
</evidence>
<proteinExistence type="predicted"/>
<comment type="caution">
    <text evidence="1">The sequence shown here is derived from an EMBL/GenBank/DDBJ whole genome shotgun (WGS) entry which is preliminary data.</text>
</comment>
<name>A0A0F9D9P2_9ZZZZ</name>
<accession>A0A0F9D9P2</accession>
<organism evidence="1">
    <name type="scientific">marine sediment metagenome</name>
    <dbReference type="NCBI Taxonomy" id="412755"/>
    <lineage>
        <taxon>unclassified sequences</taxon>
        <taxon>metagenomes</taxon>
        <taxon>ecological metagenomes</taxon>
    </lineage>
</organism>
<reference evidence="1" key="1">
    <citation type="journal article" date="2015" name="Nature">
        <title>Complex archaea that bridge the gap between prokaryotes and eukaryotes.</title>
        <authorList>
            <person name="Spang A."/>
            <person name="Saw J.H."/>
            <person name="Jorgensen S.L."/>
            <person name="Zaremba-Niedzwiedzka K."/>
            <person name="Martijn J."/>
            <person name="Lind A.E."/>
            <person name="van Eijk R."/>
            <person name="Schleper C."/>
            <person name="Guy L."/>
            <person name="Ettema T.J."/>
        </authorList>
    </citation>
    <scope>NUCLEOTIDE SEQUENCE</scope>
</reference>
<gene>
    <name evidence="1" type="ORF">LCGC14_2572490</name>
</gene>
<dbReference type="AlphaFoldDB" id="A0A0F9D9P2"/>
<sequence>MVHSEAENIALRKTVRHDRQDLTSVHPVPYDGKRHKKLDLLDTTLIPTPRAPALPGEPILIEPPGEPHKKTFVVKTFMVGNGCVFPTTFRMRGRFKITHISFFQEGAVTQRTYWGLSSNPSAPTT</sequence>
<dbReference type="EMBL" id="LAZR01042744">
    <property type="protein sequence ID" value="KKL08773.1"/>
    <property type="molecule type" value="Genomic_DNA"/>
</dbReference>
<protein>
    <submittedName>
        <fullName evidence="1">Uncharacterized protein</fullName>
    </submittedName>
</protein>